<dbReference type="InterPro" id="IPR036242">
    <property type="entry name" value="Agglutinin_dom_sf"/>
</dbReference>
<dbReference type="Pfam" id="PF07468">
    <property type="entry name" value="Agglutinin"/>
    <property type="match status" value="1"/>
</dbReference>
<dbReference type="SUPFAM" id="SSF50382">
    <property type="entry name" value="Agglutinin"/>
    <property type="match status" value="2"/>
</dbReference>
<accession>A0AAD4SG56</accession>
<evidence type="ECO:0000313" key="3">
    <source>
        <dbReference type="Proteomes" id="UP001202328"/>
    </source>
</evidence>
<organism evidence="2 3">
    <name type="scientific">Papaver atlanticum</name>
    <dbReference type="NCBI Taxonomy" id="357466"/>
    <lineage>
        <taxon>Eukaryota</taxon>
        <taxon>Viridiplantae</taxon>
        <taxon>Streptophyta</taxon>
        <taxon>Embryophyta</taxon>
        <taxon>Tracheophyta</taxon>
        <taxon>Spermatophyta</taxon>
        <taxon>Magnoliopsida</taxon>
        <taxon>Ranunculales</taxon>
        <taxon>Papaveraceae</taxon>
        <taxon>Papaveroideae</taxon>
        <taxon>Papaver</taxon>
    </lineage>
</organism>
<dbReference type="PANTHER" id="PTHR39244">
    <property type="entry name" value="NATTERIN-4"/>
    <property type="match status" value="1"/>
</dbReference>
<evidence type="ECO:0000313" key="2">
    <source>
        <dbReference type="EMBL" id="KAI3906017.1"/>
    </source>
</evidence>
<protein>
    <recommendedName>
        <fullName evidence="1">Agglutinin domain-containing protein</fullName>
    </recommendedName>
</protein>
<keyword evidence="3" id="KW-1185">Reference proteome</keyword>
<dbReference type="PANTHER" id="PTHR39244:SF5">
    <property type="entry name" value="NATTERIN-3-LIKE"/>
    <property type="match status" value="1"/>
</dbReference>
<dbReference type="InterPro" id="IPR053237">
    <property type="entry name" value="Natterin_C"/>
</dbReference>
<proteinExistence type="predicted"/>
<gene>
    <name evidence="2" type="ORF">MKW98_021832</name>
</gene>
<dbReference type="SUPFAM" id="SSF56973">
    <property type="entry name" value="Aerolisin/ETX pore-forming domain"/>
    <property type="match status" value="1"/>
</dbReference>
<comment type="caution">
    <text evidence="2">The sequence shown here is derived from an EMBL/GenBank/DDBJ whole genome shotgun (WGS) entry which is preliminary data.</text>
</comment>
<feature type="domain" description="Agglutinin" evidence="1">
    <location>
        <begin position="3"/>
        <end position="156"/>
    </location>
</feature>
<dbReference type="AlphaFoldDB" id="A0AAD4SG56"/>
<dbReference type="SMART" id="SM00791">
    <property type="entry name" value="Agglutinin"/>
    <property type="match status" value="1"/>
</dbReference>
<evidence type="ECO:0000259" key="1">
    <source>
        <dbReference type="SMART" id="SM00791"/>
    </source>
</evidence>
<reference evidence="2" key="1">
    <citation type="submission" date="2022-04" db="EMBL/GenBank/DDBJ databases">
        <title>A functionally conserved STORR gene fusion in Papaver species that diverged 16.8 million years ago.</title>
        <authorList>
            <person name="Catania T."/>
        </authorList>
    </citation>
    <scope>NUCLEOTIDE SEQUENCE</scope>
    <source>
        <strain evidence="2">S-188037</strain>
    </source>
</reference>
<dbReference type="InterPro" id="IPR008998">
    <property type="entry name" value="Agglutinin"/>
</dbReference>
<dbReference type="Gene3D" id="2.80.10.50">
    <property type="match status" value="2"/>
</dbReference>
<dbReference type="Proteomes" id="UP001202328">
    <property type="component" value="Unassembled WGS sequence"/>
</dbReference>
<dbReference type="CDD" id="cd20216">
    <property type="entry name" value="PFM_HFR-2-like"/>
    <property type="match status" value="1"/>
</dbReference>
<dbReference type="Gene3D" id="2.170.15.10">
    <property type="entry name" value="Proaerolysin, chain A, domain 3"/>
    <property type="match status" value="1"/>
</dbReference>
<dbReference type="EMBL" id="JAJJMB010010881">
    <property type="protein sequence ID" value="KAI3906017.1"/>
    <property type="molecule type" value="Genomic_DNA"/>
</dbReference>
<sequence length="483" mass="55227">MAKTLPNYVLIQSNDNNRYTRLDSENQLLPNALRFEGEYSFGLETRFEVVPATTTATGFIHIRCLQNNKYWSNSGDWVTATAVKPEEDMSDQHCTLFQPIFLKLNDNNHHVVKLRHANTGEFVRMHNDNNDYNGCLTLRPQLQPDDDNTDVCTFIDWESVVMLPDVIRIKGDNGDHLRVYTKVLMKFQSKSDDSSGSMYDYEVFPSRDGGIRLKSTQFGTYWSHIDLIWRYIDPVSFVFLQNDDPKHATNTTFLPVKVDGNRILIRSLETGKFCRRYDGSYWKGDFITKSCLVSTIYKYPDELCHMEIEEPVLTRTISNVRYQLTNARIYNERILALITDDSRNKTQHPQTSQINLKTTVTNTKNWSTSVSIKQGFKMTGTLGVPRIKSGSLEISGESTQSWNPGTTDTESIEVGSVRTVTVPPMSRVKTSLIATRCSYDIPFSYTQRDVLTNGNIRVSTKSDGLFKGESGYNYKYEIVELPL</sequence>
<name>A0AAD4SG56_9MAGN</name>